<accession>A0A5N5QI80</accession>
<keyword evidence="3" id="KW-1185">Reference proteome</keyword>
<dbReference type="AlphaFoldDB" id="A0A5N5QI80"/>
<gene>
    <name evidence="2" type="ORF">CTheo_5375</name>
</gene>
<reference evidence="2 3" key="1">
    <citation type="journal article" date="2019" name="Fungal Biol. Biotechnol.">
        <title>Draft genome sequence of fastidious pathogen Ceratobasidium theobromae, which causes vascular-streak dieback in Theobroma cacao.</title>
        <authorList>
            <person name="Ali S.S."/>
            <person name="Asman A."/>
            <person name="Shao J."/>
            <person name="Firmansyah A.P."/>
            <person name="Susilo A.W."/>
            <person name="Rosmana A."/>
            <person name="McMahon P."/>
            <person name="Junaid M."/>
            <person name="Guest D."/>
            <person name="Kheng T.Y."/>
            <person name="Meinhardt L.W."/>
            <person name="Bailey B.A."/>
        </authorList>
    </citation>
    <scope>NUCLEOTIDE SEQUENCE [LARGE SCALE GENOMIC DNA]</scope>
    <source>
        <strain evidence="2 3">CT2</strain>
    </source>
</reference>
<organism evidence="2 3">
    <name type="scientific">Ceratobasidium theobromae</name>
    <dbReference type="NCBI Taxonomy" id="1582974"/>
    <lineage>
        <taxon>Eukaryota</taxon>
        <taxon>Fungi</taxon>
        <taxon>Dikarya</taxon>
        <taxon>Basidiomycota</taxon>
        <taxon>Agaricomycotina</taxon>
        <taxon>Agaricomycetes</taxon>
        <taxon>Cantharellales</taxon>
        <taxon>Ceratobasidiaceae</taxon>
        <taxon>Ceratobasidium</taxon>
    </lineage>
</organism>
<evidence type="ECO:0000313" key="3">
    <source>
        <dbReference type="Proteomes" id="UP000383932"/>
    </source>
</evidence>
<sequence length="251" mass="26948">MRSKISITTTSIPIPIATPVHTSTLPPYSVHRPSRYTLNNPKSSLYSSIQLARCLLVVFHHENVTEDQILLVEHTIRSVSEFKYGRKPKKSMTELSWSALERMSIDLVVLAGGCGVSLRNKDWKGPKIDLRELYHRVVEKVACDLLKSGVSVESKLRRFDYLESEGDTQGGGGISSGSGSGHTQDGFGVVYESNGDERRELEDCGYEGGDAGGSDGGGEGGRGEGGKSRVGDGRRHGRGGMAGGGDGYEGS</sequence>
<feature type="region of interest" description="Disordered" evidence="1">
    <location>
        <begin position="163"/>
        <end position="251"/>
    </location>
</feature>
<feature type="compositionally biased region" description="Gly residues" evidence="1">
    <location>
        <begin position="239"/>
        <end position="251"/>
    </location>
</feature>
<evidence type="ECO:0000313" key="2">
    <source>
        <dbReference type="EMBL" id="KAB5591166.1"/>
    </source>
</evidence>
<dbReference type="EMBL" id="SSOP01000119">
    <property type="protein sequence ID" value="KAB5591166.1"/>
    <property type="molecule type" value="Genomic_DNA"/>
</dbReference>
<name>A0A5N5QI80_9AGAM</name>
<feature type="compositionally biased region" description="Gly residues" evidence="1">
    <location>
        <begin position="168"/>
        <end position="180"/>
    </location>
</feature>
<evidence type="ECO:0000256" key="1">
    <source>
        <dbReference type="SAM" id="MobiDB-lite"/>
    </source>
</evidence>
<feature type="compositionally biased region" description="Gly residues" evidence="1">
    <location>
        <begin position="206"/>
        <end position="220"/>
    </location>
</feature>
<dbReference type="Proteomes" id="UP000383932">
    <property type="component" value="Unassembled WGS sequence"/>
</dbReference>
<protein>
    <submittedName>
        <fullName evidence="2">Uncharacterized protein</fullName>
    </submittedName>
</protein>
<feature type="compositionally biased region" description="Basic and acidic residues" evidence="1">
    <location>
        <begin position="221"/>
        <end position="234"/>
    </location>
</feature>
<comment type="caution">
    <text evidence="2">The sequence shown here is derived from an EMBL/GenBank/DDBJ whole genome shotgun (WGS) entry which is preliminary data.</text>
</comment>
<proteinExistence type="predicted"/>